<dbReference type="OrthoDB" id="19923at2759"/>
<dbReference type="EMBL" id="AMQM01002391">
    <property type="status" value="NOT_ANNOTATED_CDS"/>
    <property type="molecule type" value="Genomic_DNA"/>
</dbReference>
<dbReference type="CTD" id="20196729"/>
<dbReference type="eggNOG" id="ENOG502QUXY">
    <property type="taxonomic scope" value="Eukaryota"/>
</dbReference>
<dbReference type="Pfam" id="PF13716">
    <property type="entry name" value="CRAL_TRIO_2"/>
    <property type="match status" value="1"/>
</dbReference>
<feature type="domain" description="CRAL-TRIO" evidence="4">
    <location>
        <begin position="39"/>
        <end position="109"/>
    </location>
</feature>
<dbReference type="EnsemblMetazoa" id="HelroT144990">
    <property type="protein sequence ID" value="HelroP144990"/>
    <property type="gene ID" value="HelroG144990"/>
</dbReference>
<accession>T1EJH9</accession>
<dbReference type="InParanoid" id="T1EJH9"/>
<evidence type="ECO:0000256" key="1">
    <source>
        <dbReference type="ARBA" id="ARBA00022723"/>
    </source>
</evidence>
<evidence type="ECO:0000313" key="7">
    <source>
        <dbReference type="Proteomes" id="UP000015101"/>
    </source>
</evidence>
<dbReference type="Gene3D" id="3.40.525.10">
    <property type="entry name" value="CRAL-TRIO lipid binding domain"/>
    <property type="match status" value="1"/>
</dbReference>
<dbReference type="PANTHER" id="PTHR12112">
    <property type="entry name" value="BNIP - RELATED"/>
    <property type="match status" value="1"/>
</dbReference>
<reference evidence="7" key="1">
    <citation type="submission" date="2012-12" db="EMBL/GenBank/DDBJ databases">
        <authorList>
            <person name="Hellsten U."/>
            <person name="Grimwood J."/>
            <person name="Chapman J.A."/>
            <person name="Shapiro H."/>
            <person name="Aerts A."/>
            <person name="Otillar R.P."/>
            <person name="Terry A.Y."/>
            <person name="Boore J.L."/>
            <person name="Simakov O."/>
            <person name="Marletaz F."/>
            <person name="Cho S.-J."/>
            <person name="Edsinger-Gonzales E."/>
            <person name="Havlak P."/>
            <person name="Kuo D.-H."/>
            <person name="Larsson T."/>
            <person name="Lv J."/>
            <person name="Arendt D."/>
            <person name="Savage R."/>
            <person name="Osoegawa K."/>
            <person name="de Jong P."/>
            <person name="Lindberg D.R."/>
            <person name="Seaver E.C."/>
            <person name="Weisblat D.A."/>
            <person name="Putnam N.H."/>
            <person name="Grigoriev I.V."/>
            <person name="Rokhsar D.S."/>
        </authorList>
    </citation>
    <scope>NUCLEOTIDE SEQUENCE</scope>
</reference>
<keyword evidence="3" id="KW-0464">Manganese</keyword>
<organism evidence="6 7">
    <name type="scientific">Helobdella robusta</name>
    <name type="common">Californian leech</name>
    <dbReference type="NCBI Taxonomy" id="6412"/>
    <lineage>
        <taxon>Eukaryota</taxon>
        <taxon>Metazoa</taxon>
        <taxon>Spiralia</taxon>
        <taxon>Lophotrochozoa</taxon>
        <taxon>Annelida</taxon>
        <taxon>Clitellata</taxon>
        <taxon>Hirudinea</taxon>
        <taxon>Rhynchobdellida</taxon>
        <taxon>Glossiphoniidae</taxon>
        <taxon>Helobdella</taxon>
    </lineage>
</organism>
<sequence>RRWRRSKMGGDECLIDMLAVEPYRMCISHGGYYGDGLNAIIVFAACYLPPRNLPNYVYVMDHLFLYIMNTLELLVTDEYKLIYFHGTLQHSNLPTNAWLKKCYQAIDRNSKFSKKLTYVKSLYDLSRHITTNDVMIPEDVNR</sequence>
<reference evidence="6" key="3">
    <citation type="submission" date="2015-06" db="UniProtKB">
        <authorList>
            <consortium name="EnsemblMetazoa"/>
        </authorList>
    </citation>
    <scope>IDENTIFICATION</scope>
</reference>
<reference evidence="5 7" key="2">
    <citation type="journal article" date="2013" name="Nature">
        <title>Insights into bilaterian evolution from three spiralian genomes.</title>
        <authorList>
            <person name="Simakov O."/>
            <person name="Marletaz F."/>
            <person name="Cho S.J."/>
            <person name="Edsinger-Gonzales E."/>
            <person name="Havlak P."/>
            <person name="Hellsten U."/>
            <person name="Kuo D.H."/>
            <person name="Larsson T."/>
            <person name="Lv J."/>
            <person name="Arendt D."/>
            <person name="Savage R."/>
            <person name="Osoegawa K."/>
            <person name="de Jong P."/>
            <person name="Grimwood J."/>
            <person name="Chapman J.A."/>
            <person name="Shapiro H."/>
            <person name="Aerts A."/>
            <person name="Otillar R.P."/>
            <person name="Terry A.Y."/>
            <person name="Boore J.L."/>
            <person name="Grigoriev I.V."/>
            <person name="Lindberg D.R."/>
            <person name="Seaver E.C."/>
            <person name="Weisblat D.A."/>
            <person name="Putnam N.H."/>
            <person name="Rokhsar D.S."/>
        </authorList>
    </citation>
    <scope>NUCLEOTIDE SEQUENCE</scope>
</reference>
<evidence type="ECO:0000259" key="4">
    <source>
        <dbReference type="Pfam" id="PF13716"/>
    </source>
</evidence>
<dbReference type="OMA" id="DECLIDM"/>
<dbReference type="RefSeq" id="XP_009031619.1">
    <property type="nucleotide sequence ID" value="XM_009033371.1"/>
</dbReference>
<dbReference type="Pfam" id="PF12496">
    <property type="entry name" value="BNIP2"/>
    <property type="match status" value="1"/>
</dbReference>
<evidence type="ECO:0000313" key="6">
    <source>
        <dbReference type="EnsemblMetazoa" id="HelroP144990"/>
    </source>
</evidence>
<keyword evidence="1" id="KW-0479">Metal-binding</keyword>
<protein>
    <recommendedName>
        <fullName evidence="4">CRAL-TRIO domain-containing protein</fullName>
    </recommendedName>
</protein>
<dbReference type="PANTHER" id="PTHR12112:SF22">
    <property type="entry name" value="MANGANESE-DEPENDENT INORGANIC PYROPHOSPHATASE-RELATED"/>
    <property type="match status" value="1"/>
</dbReference>
<evidence type="ECO:0000256" key="2">
    <source>
        <dbReference type="ARBA" id="ARBA00022801"/>
    </source>
</evidence>
<evidence type="ECO:0000313" key="5">
    <source>
        <dbReference type="EMBL" id="ESN90750.1"/>
    </source>
</evidence>
<dbReference type="InterPro" id="IPR022181">
    <property type="entry name" value="Bcl2-/adenovirus-E1B"/>
</dbReference>
<dbReference type="HOGENOM" id="CLU_1820599_0_0_1"/>
<dbReference type="InterPro" id="IPR036865">
    <property type="entry name" value="CRAL-TRIO_dom_sf"/>
</dbReference>
<keyword evidence="7" id="KW-1185">Reference proteome</keyword>
<name>T1EJH9_HELRO</name>
<dbReference type="GeneID" id="20196729"/>
<keyword evidence="2" id="KW-0378">Hydrolase</keyword>
<dbReference type="Proteomes" id="UP000015101">
    <property type="component" value="Unassembled WGS sequence"/>
</dbReference>
<evidence type="ECO:0000256" key="3">
    <source>
        <dbReference type="ARBA" id="ARBA00023211"/>
    </source>
</evidence>
<dbReference type="EMBL" id="KB097753">
    <property type="protein sequence ID" value="ESN90750.1"/>
    <property type="molecule type" value="Genomic_DNA"/>
</dbReference>
<dbReference type="KEGG" id="hro:HELRODRAFT_144990"/>
<proteinExistence type="predicted"/>
<dbReference type="STRING" id="6412.T1EJH9"/>
<gene>
    <name evidence="6" type="primary">20196729</name>
    <name evidence="5" type="ORF">HELRODRAFT_144990</name>
</gene>
<dbReference type="AlphaFoldDB" id="T1EJH9"/>
<dbReference type="InterPro" id="IPR001251">
    <property type="entry name" value="CRAL-TRIO_dom"/>
</dbReference>